<keyword evidence="4" id="KW-1185">Reference proteome</keyword>
<feature type="transmembrane region" description="Helical" evidence="2">
    <location>
        <begin position="6"/>
        <end position="22"/>
    </location>
</feature>
<keyword evidence="2" id="KW-0812">Transmembrane</keyword>
<gene>
    <name evidence="3" type="ORF">P5G59_10605</name>
</gene>
<feature type="region of interest" description="Disordered" evidence="1">
    <location>
        <begin position="184"/>
        <end position="227"/>
    </location>
</feature>
<proteinExistence type="predicted"/>
<evidence type="ECO:0000256" key="2">
    <source>
        <dbReference type="SAM" id="Phobius"/>
    </source>
</evidence>
<protein>
    <submittedName>
        <fullName evidence="3">Uncharacterized protein</fullName>
    </submittedName>
</protein>
<sequence length="227" mass="24590">MAEIFDRALQALAVLVPIFALIQARRMPGRKYADRARTSLELATALEAAGATAVPALRPATAQATPARLRDDARFNAARYLQSGAPLGLRAPLIGMATFYVIAFAWMGVSDVIAPSSRVELWAGTILLWLSVAALIVALVALYRRHLDHTARHGAGLPVVTTVSELRDAVKIIRNRIALIRHRRRTGGSRHPAPSRAATIQQTDRSADHRAAPRRPLAASIVEPHTS</sequence>
<dbReference type="RefSeq" id="WP_301218715.1">
    <property type="nucleotide sequence ID" value="NZ_JAROCB010000002.1"/>
</dbReference>
<dbReference type="Proteomes" id="UP001174210">
    <property type="component" value="Unassembled WGS sequence"/>
</dbReference>
<name>A0ABT8IXP2_9MICO</name>
<keyword evidence="2" id="KW-1133">Transmembrane helix</keyword>
<feature type="transmembrane region" description="Helical" evidence="2">
    <location>
        <begin position="89"/>
        <end position="109"/>
    </location>
</feature>
<feature type="transmembrane region" description="Helical" evidence="2">
    <location>
        <begin position="121"/>
        <end position="143"/>
    </location>
</feature>
<keyword evidence="2" id="KW-0472">Membrane</keyword>
<evidence type="ECO:0000313" key="4">
    <source>
        <dbReference type="Proteomes" id="UP001174210"/>
    </source>
</evidence>
<comment type="caution">
    <text evidence="3">The sequence shown here is derived from an EMBL/GenBank/DDBJ whole genome shotgun (WGS) entry which is preliminary data.</text>
</comment>
<evidence type="ECO:0000256" key="1">
    <source>
        <dbReference type="SAM" id="MobiDB-lite"/>
    </source>
</evidence>
<organism evidence="3 4">
    <name type="scientific">Leifsonia virtsii</name>
    <dbReference type="NCBI Taxonomy" id="3035915"/>
    <lineage>
        <taxon>Bacteria</taxon>
        <taxon>Bacillati</taxon>
        <taxon>Actinomycetota</taxon>
        <taxon>Actinomycetes</taxon>
        <taxon>Micrococcales</taxon>
        <taxon>Microbacteriaceae</taxon>
        <taxon>Leifsonia</taxon>
    </lineage>
</organism>
<evidence type="ECO:0000313" key="3">
    <source>
        <dbReference type="EMBL" id="MDN4597591.1"/>
    </source>
</evidence>
<dbReference type="EMBL" id="JAROCB010000002">
    <property type="protein sequence ID" value="MDN4597591.1"/>
    <property type="molecule type" value="Genomic_DNA"/>
</dbReference>
<reference evidence="3" key="1">
    <citation type="submission" date="2023-03" db="EMBL/GenBank/DDBJ databases">
        <title>MT1 and MT2 Draft Genomes of Novel Species.</title>
        <authorList>
            <person name="Venkateswaran K."/>
        </authorList>
    </citation>
    <scope>NUCLEOTIDE SEQUENCE</scope>
    <source>
        <strain evidence="3">F6_8S_P_1A</strain>
    </source>
</reference>
<accession>A0ABT8IXP2</accession>